<dbReference type="EMBL" id="CP051142">
    <property type="protein sequence ID" value="QIW99952.1"/>
    <property type="molecule type" value="Genomic_DNA"/>
</dbReference>
<dbReference type="Pfam" id="PF04119">
    <property type="entry name" value="HSP9_HSP12"/>
    <property type="match status" value="1"/>
</dbReference>
<gene>
    <name evidence="2" type="ORF">AMS68_005470</name>
</gene>
<protein>
    <recommendedName>
        <fullName evidence="4">Chaperone/heat shock protein Hsp12</fullName>
    </recommendedName>
</protein>
<name>A0A6H0XYW7_9PEZI</name>
<dbReference type="Gene3D" id="6.10.250.2440">
    <property type="match status" value="2"/>
</dbReference>
<evidence type="ECO:0000313" key="3">
    <source>
        <dbReference type="Proteomes" id="UP000503462"/>
    </source>
</evidence>
<feature type="compositionally biased region" description="Basic and acidic residues" evidence="1">
    <location>
        <begin position="73"/>
        <end position="87"/>
    </location>
</feature>
<accession>A0A6H0XYW7</accession>
<organism evidence="2 3">
    <name type="scientific">Peltaster fructicola</name>
    <dbReference type="NCBI Taxonomy" id="286661"/>
    <lineage>
        <taxon>Eukaryota</taxon>
        <taxon>Fungi</taxon>
        <taxon>Dikarya</taxon>
        <taxon>Ascomycota</taxon>
        <taxon>Pezizomycotina</taxon>
        <taxon>Dothideomycetes</taxon>
        <taxon>Dothideomycetes incertae sedis</taxon>
        <taxon>Peltaster</taxon>
    </lineage>
</organism>
<evidence type="ECO:0008006" key="4">
    <source>
        <dbReference type="Google" id="ProtNLM"/>
    </source>
</evidence>
<evidence type="ECO:0000256" key="1">
    <source>
        <dbReference type="SAM" id="MobiDB-lite"/>
    </source>
</evidence>
<feature type="region of interest" description="Disordered" evidence="1">
    <location>
        <begin position="1"/>
        <end position="87"/>
    </location>
</feature>
<dbReference type="PIRSF" id="PIRSF002590">
    <property type="entry name" value="HSP9/HSP12_fun"/>
    <property type="match status" value="1"/>
</dbReference>
<dbReference type="AlphaFoldDB" id="A0A6H0XYW7"/>
<keyword evidence="3" id="KW-1185">Reference proteome</keyword>
<dbReference type="InterPro" id="IPR007250">
    <property type="entry name" value="HSP9_HSP12"/>
</dbReference>
<reference evidence="2 3" key="1">
    <citation type="journal article" date="2016" name="Sci. Rep.">
        <title>Peltaster fructicola genome reveals evolution from an invasive phytopathogen to an ectophytic parasite.</title>
        <authorList>
            <person name="Xu C."/>
            <person name="Chen H."/>
            <person name="Gleason M.L."/>
            <person name="Xu J.R."/>
            <person name="Liu H."/>
            <person name="Zhang R."/>
            <person name="Sun G."/>
        </authorList>
    </citation>
    <scope>NUCLEOTIDE SEQUENCE [LARGE SCALE GENOMIC DNA]</scope>
    <source>
        <strain evidence="2 3">LNHT1506</strain>
    </source>
</reference>
<sequence length="87" mass="9083">MTDSGRKNLSDKIGDAVQPDSSKSTLDRMGDNLTGAGDKIARDAVPDSQKSTTQSVSDKFSREKDSSGAGETVGDKIKNAVGLGDKH</sequence>
<dbReference type="OrthoDB" id="2348401at2759"/>
<feature type="compositionally biased region" description="Polar residues" evidence="1">
    <location>
        <begin position="48"/>
        <end position="58"/>
    </location>
</feature>
<feature type="compositionally biased region" description="Basic and acidic residues" evidence="1">
    <location>
        <begin position="1"/>
        <end position="14"/>
    </location>
</feature>
<proteinExistence type="predicted"/>
<evidence type="ECO:0000313" key="2">
    <source>
        <dbReference type="EMBL" id="QIW99952.1"/>
    </source>
</evidence>
<dbReference type="Proteomes" id="UP000503462">
    <property type="component" value="Chromosome 4"/>
</dbReference>